<gene>
    <name evidence="3" type="ORF">RSIPO_03143</name>
</gene>
<dbReference type="EMBL" id="LN651281">
    <property type="protein sequence ID" value="CEJ16446.1"/>
    <property type="molecule type" value="Genomic_DNA"/>
</dbReference>
<dbReference type="PANTHER" id="PTHR40588">
    <property type="entry name" value="MRNA INTERFERASE TOXIN YAFQ"/>
    <property type="match status" value="1"/>
</dbReference>
<protein>
    <submittedName>
        <fullName evidence="3">Uncharacterized protein</fullName>
    </submittedName>
</protein>
<name>A0A7U7JCQ9_RALSL</name>
<dbReference type="GO" id="GO:0006402">
    <property type="term" value="P:mRNA catabolic process"/>
    <property type="evidence" value="ECO:0007669"/>
    <property type="project" value="TreeGrafter"/>
</dbReference>
<dbReference type="InterPro" id="IPR007712">
    <property type="entry name" value="RelE/ParE_toxin"/>
</dbReference>
<feature type="active site" description="Proton donor" evidence="2">
    <location>
        <position position="97"/>
    </location>
</feature>
<dbReference type="Proteomes" id="UP000053470">
    <property type="component" value="Unassembled WGS sequence"/>
</dbReference>
<dbReference type="Pfam" id="PF15738">
    <property type="entry name" value="YafQ_toxin"/>
    <property type="match status" value="1"/>
</dbReference>
<dbReference type="InterPro" id="IPR035093">
    <property type="entry name" value="RelE/ParE_toxin_dom_sf"/>
</dbReference>
<dbReference type="GeneID" id="61365389"/>
<organism evidence="3 4">
    <name type="scientific">Ralstonia solanacearum IPO1609</name>
    <dbReference type="NCBI Taxonomy" id="564066"/>
    <lineage>
        <taxon>Bacteria</taxon>
        <taxon>Pseudomonadati</taxon>
        <taxon>Pseudomonadota</taxon>
        <taxon>Betaproteobacteria</taxon>
        <taxon>Burkholderiales</taxon>
        <taxon>Burkholderiaceae</taxon>
        <taxon>Ralstonia</taxon>
        <taxon>Ralstonia solanacearum species complex</taxon>
    </lineage>
</organism>
<sequence>MTSKSNKKANLPRLSDRTKDFAKDWQRLQHSGRYNMKHLKDVMMLLIANDAPLPPEYLDHPLSGQLAHCRECHIGGDFLLMYRIERDTVIFVRAGTHADLFE</sequence>
<dbReference type="SUPFAM" id="SSF143011">
    <property type="entry name" value="RelE-like"/>
    <property type="match status" value="1"/>
</dbReference>
<dbReference type="GO" id="GO:0006415">
    <property type="term" value="P:translational termination"/>
    <property type="evidence" value="ECO:0007669"/>
    <property type="project" value="TreeGrafter"/>
</dbReference>
<dbReference type="NCBIfam" id="TIGR02385">
    <property type="entry name" value="RelE_StbE"/>
    <property type="match status" value="1"/>
</dbReference>
<proteinExistence type="predicted"/>
<dbReference type="PANTHER" id="PTHR40588:SF1">
    <property type="entry name" value="MRNA INTERFERASE TOXIN YAFQ"/>
    <property type="match status" value="1"/>
</dbReference>
<dbReference type="PIRSF" id="PIRSF006156">
    <property type="entry name" value="YafQ"/>
    <property type="match status" value="1"/>
</dbReference>
<accession>A0A7U7JCQ9</accession>
<reference evidence="3" key="1">
    <citation type="submission" date="2014-11" db="EMBL/GenBank/DDBJ databases">
        <authorList>
            <person name="Genoscope - CEA"/>
        </authorList>
    </citation>
    <scope>NUCLEOTIDE SEQUENCE</scope>
    <source>
        <strain evidence="3">IPO1609</strain>
    </source>
</reference>
<keyword evidence="1" id="KW-1277">Toxin-antitoxin system</keyword>
<reference evidence="3" key="2">
    <citation type="submission" date="2022-04" db="EMBL/GenBank/DDBJ databases">
        <title>Genomic draft of R. solanacearum strain IPO1609, a phylotype IIB1/biovar 2/race 3 strain isolated from potato in Europe.</title>
        <authorList>
            <person name="Boucher C."/>
            <person name="Carrere S."/>
            <person name="Dossat C."/>
            <person name="Elbaz M."/>
            <person name="Genin S."/>
            <person name="Gouzy J."/>
            <person name="Prior P."/>
            <person name="Segurens B."/>
            <person name="Wincker P."/>
        </authorList>
    </citation>
    <scope>NUCLEOTIDE SEQUENCE</scope>
    <source>
        <strain evidence="3">IPO1609</strain>
    </source>
</reference>
<evidence type="ECO:0000313" key="3">
    <source>
        <dbReference type="EMBL" id="CEJ16446.1"/>
    </source>
</evidence>
<dbReference type="InterPro" id="IPR004386">
    <property type="entry name" value="Toxin_YafQ-like"/>
</dbReference>
<dbReference type="GO" id="GO:0004521">
    <property type="term" value="F:RNA endonuclease activity"/>
    <property type="evidence" value="ECO:0007669"/>
    <property type="project" value="TreeGrafter"/>
</dbReference>
<dbReference type="Gene3D" id="3.30.2310.20">
    <property type="entry name" value="RelE-like"/>
    <property type="match status" value="1"/>
</dbReference>
<keyword evidence="4" id="KW-1185">Reference proteome</keyword>
<evidence type="ECO:0000256" key="2">
    <source>
        <dbReference type="PIRSR" id="PIRSR006156-1"/>
    </source>
</evidence>
<dbReference type="AlphaFoldDB" id="A0A7U7JCQ9"/>
<evidence type="ECO:0000256" key="1">
    <source>
        <dbReference type="ARBA" id="ARBA00022649"/>
    </source>
</evidence>
<evidence type="ECO:0000313" key="4">
    <source>
        <dbReference type="Proteomes" id="UP000053470"/>
    </source>
</evidence>
<dbReference type="RefSeq" id="WP_003262797.1">
    <property type="nucleotide sequence ID" value="NZ_LN651281.1"/>
</dbReference>